<keyword evidence="1" id="KW-0732">Signal</keyword>
<dbReference type="Proteomes" id="UP000468388">
    <property type="component" value="Unassembled WGS sequence"/>
</dbReference>
<feature type="non-terminal residue" evidence="3">
    <location>
        <position position="3358"/>
    </location>
</feature>
<accession>A0A6N8JM07</accession>
<gene>
    <name evidence="3" type="ORF">GO495_31730</name>
</gene>
<dbReference type="Pfam" id="PF19081">
    <property type="entry name" value="Ig_7"/>
    <property type="match status" value="1"/>
</dbReference>
<keyword evidence="4" id="KW-1185">Reference proteome</keyword>
<name>A0A6N8JM07_9BACT</name>
<dbReference type="RefSeq" id="WP_157303988.1">
    <property type="nucleotide sequence ID" value="NZ_WRXO01000019.1"/>
</dbReference>
<evidence type="ECO:0000313" key="3">
    <source>
        <dbReference type="EMBL" id="MVT45202.1"/>
    </source>
</evidence>
<dbReference type="InterPro" id="IPR044023">
    <property type="entry name" value="Ig_7"/>
</dbReference>
<evidence type="ECO:0000259" key="2">
    <source>
        <dbReference type="Pfam" id="PF19081"/>
    </source>
</evidence>
<comment type="caution">
    <text evidence="3">The sequence shown here is derived from an EMBL/GenBank/DDBJ whole genome shotgun (WGS) entry which is preliminary data.</text>
</comment>
<proteinExistence type="predicted"/>
<dbReference type="OrthoDB" id="599464at2"/>
<evidence type="ECO:0000256" key="1">
    <source>
        <dbReference type="SAM" id="SignalP"/>
    </source>
</evidence>
<sequence length="3358" mass="344778">MRKIVALLIFCVFCALGMVQAQSKYMNVPDTVCMSTSSSTADQAKFTSVNAVMTGGTGYTYTSKANWTITTPSGTDADYNILYSANTSTVKATKLTNTTSLTLEFLVPGTYVFTATFPYTKGGVAKTDVITKTLVAKNCTISTCNGGYAVMAGFNEDFGTTTVRRAYPVDSVVFYKYLGTGTLADEYYSIDKTTHLRDEWITLPDHTGNTNGAMLVVNSAAVPQRFYQKKVTGLCSGSVYNFSAWALNLNTQNTFENGCVSDYKYAGVTFQVVNAANPTQELANFRTYAISMKLPDASASWQRYGGQFTIPSGVTDVLVRIINNKPGGCGNDIALDDINFTYCSPIITAGLVGTNTSLKEVLCEGTPDTLSSSILPVGYFVKPVYQWEMSDNGGISWFNVPYGTARDSLLKIPAGALKGTKTVAADYLFRVRVYDKGIPDSLGCANPSSPVKITILPMPILSLTKSQVCVGDAVDLEASGGFDSFSWKDLPGYTGATRSVTLTKDTTIWVYGYVYYGEGGGRTCIDSNSAAIKTDIKPVVDVAPDTIAICLGEVVDYKINKSLAGKEIRWYHGSHGTAIDTTLMSEWNGATDIEVQPGSLADSIYSVMVRSGTCEVESAPLRVIITQTPPKIKFPPIINCSSVNTTGVFNLPDSTQAGVIGSWSIVSYSGIDLQPGETIDDYVKIFNPSKMNTKVSMPYGSTVVIGWTAQPTVNGNCKITSTDTLSLVNNPTYSDAGPDQTQCGSSNVFTMAASAPDLTLTGLAAESGKWTLVSGVATIADATSPTTTVTVAGIQDVVLTWAITNAAGCAGNVATVTLHKTAPPSAVLKAPLTICSSAGTFNVDTLSTTGAPTKYVLKAGTPALPGFVTMTDTLVWPITVTYPTGTLPAPNTYNFILTVATANPGCTTDIPFSLNISSPPTAPTGVTVGTPSICDTGSTILTVVGGDLGKKADGVTPDAKWKWYAGACGGTPIDSGASIAVHGIAATTTYYVRAEGTCGNTTCASGTVTVYVKPPTAAAGPDQSHCSDSLFTMAANTATPGTGAWTIVSGTATITTPASPTSTVFVLAGNTATLRWTIVNGICSTSDDIVLTNYKKIQANAGADQNHCATPAFTMAANTPATGSGLWTVVSGAATITTPASATSAVTVATGATATLRWTITNGSCTTTDDVVLTNYATPTTSAAGAAQTHCNDSLFTMAANTPTVGTGLWTIVSGTATITTPASPTSTVFVLAGNSATLQWTISNGTCTPSSTTLVLTNNKNIQATAGADQTHCATPAFTMAANTPATGSGLWTVVSGAATITTPASATSAVTVATGATATLRWTITNGTCITTDDVVLTNYATPTTSVAGSNQSHCSDSLFTMAANTPTVGTGLWTIVSGTATITTPTSPTTTVFVLAGKTATLQWTISNGTCAASSTTVVLTNSAAPTPITPAPDQTHCSDSLFTMAATPASLGAGVWTILSGTATITTPASPTSTVFVLAGNTATLRWTITNGACVLTDDVVLTNNKKIQATAGADQNHCATPAFTMAANTPATGSGLWTVVSGAATITTPASATSAVTVATGATATLRWTITNGNCTTTDDVVLTNYATPTTSAAGAAQTHCNDSLFTMAANAPAVGTGLWTVTSGTATITTPTSPTSTVFVLAGNTATLQWTISNGTCTASSTTVILTNYKNIQANAGPAQNHCATPTFAMAGNTPATGSGLWTVVAGTATITAPASATTTVTIVSGSTATLRWTITNGTCTTTSDVVLTNYATPTTSVAGSNQSHCSDSLFTMAANTPTVGTGLWTVTSGTATITTPSSPTTTVFVLAGKTATLQWSISNGTCTPSSTTVVLTNNAAPTPITPAPDQTHCNDSLFTMAATPASLGAGVWTILSGTATITTPASPTSTVFVLAGNTATLRWTITNGTCVLTDDVVLTNNKNIQATAGADQNHCATPAFTMAANAPATGSGLWTVVSGTATITTPASATTGVTVATGATATLRWTITNGNCITTDDVVLTNYATPTTSAAGPAQSHCSDSLFTMAANTPTVGTGLWTVTSGTATITTPTSPTSTVFVLAGKTATLQWTISNGTCTASSTTVVLTNYMKPANAAAGPDLSHCNDSLFTMVANKATFGTGTWTIVSGAGTITSPNSEVSTVFVTAGNTATLRWTITNGVCTTSDDIILSNAQNIQAVAGPDQNQCSNTSFTMAANSPGTGTGVWTISKGAATITTPTSPTTAVTVNNGDSAYLVWTITNGTCITTSQVILRNYEIPTTSNAGTDNSHCNDSLFIMAANKPTVGTGLWTVVSGTAQIRTPTSDTSSVIVKAGTTATLQWTISNGVCTPSSSTVVLHNAQNILAIAGPDQTHCATPLFTLAANDAGTATGAWSIAQGTATITDPTSPTSTVTVPDGDSAYLVWTINDGSDGSCTSLSTVILRNNAIPTTSVAGPAQQHCNDSLFTMAANKPTIGTGLWTVVSGTAVIRTPTSDTSSVIVTAGNTATLQWTISNGICAPSTATVVLTNYQNIQSVAGPDQAHCATPAFTLAANSPGTGTGVWTVAQGTATITSPNSPTSAVTVPDGDSAYLVWTITNGVCTTSSTVILRNYAPPTTSVAGPAQQHCSDSLFTMAANTPTVGTGLWTVTSGTATITTPTSPASTVFVLAGKTATLQWTISNGTCAASSTTVVLTNYMKPANATAGPDLSHCNDSLFTMAANNATFGTGVWTIVSGTATITTPSSAVTTVIIKAGNTATLRWTITNGVCTTSDDIILSNAQKIQAVAGPDQAHCMDPNFTMAANSPGTGTGAWSLLKGTATIAAPTSPTSGITVAAGDSAYLVWTITNGTCSTTSQIILKNAQKAVDADAGIAQEHCGDPIFTLAGNTPDLPSAIGTWTVLSPASVKIAATEIHKPNAVINVPAGVTATLTWTITNFTCSTSSNVTLTNFGPILGNTITADQTLCATETPATLNGGAISGGKGTYTYQWIISTDSTNYASIAGATNNTYSPGVIAVTTWFKRVVTSGACASDTSKPVKLQLITKPPVVVTVPAAITTDCIQGKDYTTLFGTPTFSHEPYSKEVLTVTSADVTTVVDACTTTIKRTWTATDRCGLTTSAQQTITVIDRTAPVFTTTAPANITVNCDAVPAAVNLTAKDDCAGMLTVVPIEVRQDIPGACTSNYLLIRKWVIADACGNVSDTLRQTITVKDLTPPVFNMVQPANITVDCDKVPAKTDLTATDNCTPGIITVTPTDSLATITGNTCKQNYRIIRKWVATDNCGNTTILRQTITVQDTSRPVFSIPQPANITVDCDKVPALPTVTATDNCTAVVTVTVGQKKEFLSTTCSNNYKLTRTWTAKDDCGNTTTMSQVIVVQDTTRPTF</sequence>
<organism evidence="3 4">
    <name type="scientific">Chitinophaga oryziterrae</name>
    <dbReference type="NCBI Taxonomy" id="1031224"/>
    <lineage>
        <taxon>Bacteria</taxon>
        <taxon>Pseudomonadati</taxon>
        <taxon>Bacteroidota</taxon>
        <taxon>Chitinophagia</taxon>
        <taxon>Chitinophagales</taxon>
        <taxon>Chitinophagaceae</taxon>
        <taxon>Chitinophaga</taxon>
    </lineage>
</organism>
<feature type="domain" description="Ig-like" evidence="2">
    <location>
        <begin position="920"/>
        <end position="1010"/>
    </location>
</feature>
<feature type="signal peptide" evidence="1">
    <location>
        <begin position="1"/>
        <end position="21"/>
    </location>
</feature>
<feature type="chain" id="PRO_5026912728" description="Ig-like domain-containing protein" evidence="1">
    <location>
        <begin position="22"/>
        <end position="3358"/>
    </location>
</feature>
<evidence type="ECO:0000313" key="4">
    <source>
        <dbReference type="Proteomes" id="UP000468388"/>
    </source>
</evidence>
<protein>
    <recommendedName>
        <fullName evidence="2">Ig-like domain-containing protein</fullName>
    </recommendedName>
</protein>
<dbReference type="EMBL" id="WRXO01000019">
    <property type="protein sequence ID" value="MVT45202.1"/>
    <property type="molecule type" value="Genomic_DNA"/>
</dbReference>
<reference evidence="3 4" key="1">
    <citation type="submission" date="2019-12" db="EMBL/GenBank/DDBJ databases">
        <title>The draft genomic sequence of strain Chitinophaga oryziterrae JCM 16595.</title>
        <authorList>
            <person name="Zhang X."/>
        </authorList>
    </citation>
    <scope>NUCLEOTIDE SEQUENCE [LARGE SCALE GENOMIC DNA]</scope>
    <source>
        <strain evidence="3 4">JCM 16595</strain>
    </source>
</reference>